<proteinExistence type="predicted"/>
<dbReference type="Proteomes" id="UP000190449">
    <property type="component" value="Unassembled WGS sequence"/>
</dbReference>
<dbReference type="PANTHER" id="PTHR32154:SF0">
    <property type="entry name" value="PYRUVATE-FLAVODOXIN OXIDOREDUCTASE-RELATED"/>
    <property type="match status" value="1"/>
</dbReference>
<dbReference type="Gene3D" id="3.40.50.970">
    <property type="match status" value="1"/>
</dbReference>
<reference evidence="1 2" key="1">
    <citation type="submission" date="2017-02" db="EMBL/GenBank/DDBJ databases">
        <authorList>
            <person name="Peterson S.W."/>
        </authorList>
    </citation>
    <scope>NUCLEOTIDE SEQUENCE [LARGE SCALE GENOMIC DNA]</scope>
    <source>
        <strain evidence="1 2">ATCC 43854</strain>
    </source>
</reference>
<evidence type="ECO:0000313" key="2">
    <source>
        <dbReference type="Proteomes" id="UP000190449"/>
    </source>
</evidence>
<evidence type="ECO:0000313" key="1">
    <source>
        <dbReference type="EMBL" id="SJZ46419.1"/>
    </source>
</evidence>
<sequence length="102" mass="11455">MPLEYSPTRTGRAGNAQIENIGKDKTDETKKAINMVPQEPIKVQEGKCFDFFVDLPEFDRTKVNKNLVKQAMLLEPLFEFSGSCAGCGETAYVRLVSQLREP</sequence>
<accession>A0A1T4KVF9</accession>
<protein>
    <submittedName>
        <fullName evidence="1">Pyruvate-ferredoxin/flavodoxin oxidoreductase</fullName>
    </submittedName>
</protein>
<keyword evidence="1" id="KW-0670">Pyruvate</keyword>
<dbReference type="EMBL" id="FUWU01000007">
    <property type="protein sequence ID" value="SJZ46419.1"/>
    <property type="molecule type" value="Genomic_DNA"/>
</dbReference>
<dbReference type="AlphaFoldDB" id="A0A1T4KVF9"/>
<dbReference type="STRING" id="28122.SAMN02745108_00664"/>
<dbReference type="SUPFAM" id="SSF52518">
    <property type="entry name" value="Thiamin diphosphate-binding fold (THDP-binding)"/>
    <property type="match status" value="1"/>
</dbReference>
<dbReference type="InterPro" id="IPR029061">
    <property type="entry name" value="THDP-binding"/>
</dbReference>
<dbReference type="GO" id="GO:0006979">
    <property type="term" value="P:response to oxidative stress"/>
    <property type="evidence" value="ECO:0007669"/>
    <property type="project" value="TreeGrafter"/>
</dbReference>
<gene>
    <name evidence="1" type="ORF">SAMN02745108_00664</name>
</gene>
<organism evidence="1 2">
    <name type="scientific">Fibrobacter intestinalis</name>
    <dbReference type="NCBI Taxonomy" id="28122"/>
    <lineage>
        <taxon>Bacteria</taxon>
        <taxon>Pseudomonadati</taxon>
        <taxon>Fibrobacterota</taxon>
        <taxon>Fibrobacteria</taxon>
        <taxon>Fibrobacterales</taxon>
        <taxon>Fibrobacteraceae</taxon>
        <taxon>Fibrobacter</taxon>
    </lineage>
</organism>
<dbReference type="InterPro" id="IPR050722">
    <property type="entry name" value="Pyruvate:ferred/Flavod_OxRd"/>
</dbReference>
<dbReference type="PANTHER" id="PTHR32154">
    <property type="entry name" value="PYRUVATE-FLAVODOXIN OXIDOREDUCTASE-RELATED"/>
    <property type="match status" value="1"/>
</dbReference>
<name>A0A1T4KVF9_9BACT</name>